<name>A0A8W8JCN6_MAGGI</name>
<dbReference type="EnsemblMetazoa" id="G17782.3">
    <property type="protein sequence ID" value="G17782.3:cds"/>
    <property type="gene ID" value="G17782"/>
</dbReference>
<proteinExistence type="predicted"/>
<evidence type="ECO:0000313" key="3">
    <source>
        <dbReference type="Proteomes" id="UP000005408"/>
    </source>
</evidence>
<dbReference type="AlphaFoldDB" id="A0A8W8JCN6"/>
<dbReference type="OMA" id="IANCSFH"/>
<dbReference type="Gene3D" id="3.20.20.80">
    <property type="entry name" value="Glycosidases"/>
    <property type="match status" value="1"/>
</dbReference>
<sequence>MKVCVCLLLFALFSQRVSCVPSNPVYPVTAALFDNRFSLGEWNNTIDQFKEIGGDTVWNEAPPLVRRSLQDLQNDPVFKNCVDNGTDCFTHAQQELTDKGLKILTFASYQNAEAYGDAVLRCPQYDRKITTKTISFYRIVLLAEKSSSLCNVYQGQNVVVLFTSSSGPDPRGLLLESAFARNVSVYLGMPRVPKSSDQKMDVQLRIAYYAWIERVLLDHKNRYTSYRFQDISTIGGMRPKTKKFLYDAVEGYYISDATNLGNPNESVNLLSAYSALSRMSKSLVNKKTAISPSVDLTTFGSNRTIEDHVKGLRVLAKTGVDVIAVNESRGYGRSAYYWPTQESLPVSQIDPTLDKILHRINPNWKVNGTFRDGFTGSVHELFRALGNETSFLHQNSSSKFELWLGINAFDDLDDDPCVSAGKVGGAMDTVSKRRIDLSLAHGGFTVHKVVGFSWDPFFTCTTKRSKTTLFDAILNDYGRPMMLDCRFHSSANRSVVILGINLLALQQGFTIDWPDRDGKRHTSDVYGYYFETDYGLEHGLIPSIIYTQTYDAYNAFDLADKGHVGVKAGGALNDCIFKFDFTEDLEDNKRN</sequence>
<organism evidence="2 3">
    <name type="scientific">Magallana gigas</name>
    <name type="common">Pacific oyster</name>
    <name type="synonym">Crassostrea gigas</name>
    <dbReference type="NCBI Taxonomy" id="29159"/>
    <lineage>
        <taxon>Eukaryota</taxon>
        <taxon>Metazoa</taxon>
        <taxon>Spiralia</taxon>
        <taxon>Lophotrochozoa</taxon>
        <taxon>Mollusca</taxon>
        <taxon>Bivalvia</taxon>
        <taxon>Autobranchia</taxon>
        <taxon>Pteriomorphia</taxon>
        <taxon>Ostreida</taxon>
        <taxon>Ostreoidea</taxon>
        <taxon>Ostreidae</taxon>
        <taxon>Magallana</taxon>
    </lineage>
</organism>
<dbReference type="Proteomes" id="UP000005408">
    <property type="component" value="Unassembled WGS sequence"/>
</dbReference>
<protein>
    <submittedName>
        <fullName evidence="2">Uncharacterized protein</fullName>
    </submittedName>
</protein>
<feature type="chain" id="PRO_5042431042" evidence="1">
    <location>
        <begin position="20"/>
        <end position="591"/>
    </location>
</feature>
<keyword evidence="3" id="KW-1185">Reference proteome</keyword>
<dbReference type="EnsemblMetazoa" id="G17782.1">
    <property type="protein sequence ID" value="G17782.1:cds"/>
    <property type="gene ID" value="G17782"/>
</dbReference>
<feature type="signal peptide" evidence="1">
    <location>
        <begin position="1"/>
        <end position="19"/>
    </location>
</feature>
<evidence type="ECO:0000313" key="2">
    <source>
        <dbReference type="EnsemblMetazoa" id="G17782.2:cds"/>
    </source>
</evidence>
<accession>A0A8W8JCN6</accession>
<evidence type="ECO:0000256" key="1">
    <source>
        <dbReference type="SAM" id="SignalP"/>
    </source>
</evidence>
<reference evidence="2" key="1">
    <citation type="submission" date="2022-08" db="UniProtKB">
        <authorList>
            <consortium name="EnsemblMetazoa"/>
        </authorList>
    </citation>
    <scope>IDENTIFICATION</scope>
    <source>
        <strain evidence="2">05x7-T-G4-1.051#20</strain>
    </source>
</reference>
<dbReference type="OrthoDB" id="6145673at2759"/>
<dbReference type="EnsemblMetazoa" id="G17782.2">
    <property type="protein sequence ID" value="G17782.2:cds"/>
    <property type="gene ID" value="G17782"/>
</dbReference>
<keyword evidence="1" id="KW-0732">Signal</keyword>